<accession>A0A9P5SI05</accession>
<dbReference type="SMART" id="SM00225">
    <property type="entry name" value="BTB"/>
    <property type="match status" value="1"/>
</dbReference>
<dbReference type="Pfam" id="PF00651">
    <property type="entry name" value="BTB"/>
    <property type="match status" value="1"/>
</dbReference>
<feature type="domain" description="BTB" evidence="2">
    <location>
        <begin position="226"/>
        <end position="289"/>
    </location>
</feature>
<evidence type="ECO:0000259" key="2">
    <source>
        <dbReference type="PROSITE" id="PS50097"/>
    </source>
</evidence>
<dbReference type="Proteomes" id="UP000696485">
    <property type="component" value="Unassembled WGS sequence"/>
</dbReference>
<protein>
    <recommendedName>
        <fullName evidence="2">BTB domain-containing protein</fullName>
    </recommendedName>
</protein>
<feature type="compositionally biased region" description="Low complexity" evidence="1">
    <location>
        <begin position="188"/>
        <end position="204"/>
    </location>
</feature>
<dbReference type="CDD" id="cd18186">
    <property type="entry name" value="BTB_POZ_ZBTB_KLHL-like"/>
    <property type="match status" value="1"/>
</dbReference>
<keyword evidence="4" id="KW-1185">Reference proteome</keyword>
<dbReference type="PROSITE" id="PS50097">
    <property type="entry name" value="BTB"/>
    <property type="match status" value="1"/>
</dbReference>
<dbReference type="Gene3D" id="3.30.710.10">
    <property type="entry name" value="Potassium Channel Kv1.1, Chain A"/>
    <property type="match status" value="1"/>
</dbReference>
<organism evidence="3 4">
    <name type="scientific">Podila minutissima</name>
    <dbReference type="NCBI Taxonomy" id="64525"/>
    <lineage>
        <taxon>Eukaryota</taxon>
        <taxon>Fungi</taxon>
        <taxon>Fungi incertae sedis</taxon>
        <taxon>Mucoromycota</taxon>
        <taxon>Mortierellomycotina</taxon>
        <taxon>Mortierellomycetes</taxon>
        <taxon>Mortierellales</taxon>
        <taxon>Mortierellaceae</taxon>
        <taxon>Podila</taxon>
    </lineage>
</organism>
<evidence type="ECO:0000256" key="1">
    <source>
        <dbReference type="SAM" id="MobiDB-lite"/>
    </source>
</evidence>
<dbReference type="AlphaFoldDB" id="A0A9P5SI05"/>
<dbReference type="SUPFAM" id="SSF54695">
    <property type="entry name" value="POZ domain"/>
    <property type="match status" value="1"/>
</dbReference>
<reference evidence="3" key="1">
    <citation type="journal article" date="2020" name="Fungal Divers.">
        <title>Resolving the Mortierellaceae phylogeny through synthesis of multi-gene phylogenetics and phylogenomics.</title>
        <authorList>
            <person name="Vandepol N."/>
            <person name="Liber J."/>
            <person name="Desiro A."/>
            <person name="Na H."/>
            <person name="Kennedy M."/>
            <person name="Barry K."/>
            <person name="Grigoriev I.V."/>
            <person name="Miller A.N."/>
            <person name="O'Donnell K."/>
            <person name="Stajich J.E."/>
            <person name="Bonito G."/>
        </authorList>
    </citation>
    <scope>NUCLEOTIDE SEQUENCE</scope>
    <source>
        <strain evidence="3">NVP1</strain>
    </source>
</reference>
<feature type="region of interest" description="Disordered" evidence="1">
    <location>
        <begin position="182"/>
        <end position="221"/>
    </location>
</feature>
<evidence type="ECO:0000313" key="4">
    <source>
        <dbReference type="Proteomes" id="UP000696485"/>
    </source>
</evidence>
<dbReference type="InterPro" id="IPR011333">
    <property type="entry name" value="SKP1/BTB/POZ_sf"/>
</dbReference>
<dbReference type="EMBL" id="JAAAUY010000457">
    <property type="protein sequence ID" value="KAF9329652.1"/>
    <property type="molecule type" value="Genomic_DNA"/>
</dbReference>
<dbReference type="InterPro" id="IPR000210">
    <property type="entry name" value="BTB/POZ_dom"/>
</dbReference>
<feature type="non-terminal residue" evidence="3">
    <location>
        <position position="407"/>
    </location>
</feature>
<name>A0A9P5SI05_9FUNG</name>
<sequence length="407" mass="46246">PIPINHLTPVQNMQSTRTIKDIYSYNVETSVHAIDFDVIWPATSSEGQTRLSTPLGEIHCHVKRSPHKYNVFVKVDWAVNSEKLELFKSCFLRTYDNECILLTNIKLNPKDKNFQYVVSFSNTLISTREGRMKLNVFFSGVQVAVPRLRPADLIRPTIGETILENLYGDTDQGDVVFTFESPVELPPTGEQSDSTSESSTIQEQEYFDTSDGGQGVSDPGLLKSEDQVKKTLSQATSLKAHRLILAQWPYFRTMFESGFAESGPGEKQIRIKDTKITTFDLLLRFMYTGVLPSHLKPAIVYADALQDNRDASIEDLFLATDRYDVQELRQQTLETLLEGLHADSAVPFLFRTAYLFEGELREPVIQFVAKSCGPEMSKKKIYGEYKEHPEVLEIVMDLLEAYRELHP</sequence>
<evidence type="ECO:0000313" key="3">
    <source>
        <dbReference type="EMBL" id="KAF9329652.1"/>
    </source>
</evidence>
<gene>
    <name evidence="3" type="ORF">BG006_007296</name>
</gene>
<comment type="caution">
    <text evidence="3">The sequence shown here is derived from an EMBL/GenBank/DDBJ whole genome shotgun (WGS) entry which is preliminary data.</text>
</comment>
<dbReference type="PANTHER" id="PTHR24413">
    <property type="entry name" value="SPECKLE-TYPE POZ PROTEIN"/>
    <property type="match status" value="1"/>
</dbReference>
<proteinExistence type="predicted"/>